<evidence type="ECO:0000259" key="1">
    <source>
        <dbReference type="Pfam" id="PF23571"/>
    </source>
</evidence>
<dbReference type="Pfam" id="PF23572">
    <property type="entry name" value="GH3_C"/>
    <property type="match status" value="1"/>
</dbReference>
<proteinExistence type="predicted"/>
<evidence type="ECO:0000259" key="2">
    <source>
        <dbReference type="Pfam" id="PF23572"/>
    </source>
</evidence>
<dbReference type="Proteomes" id="UP000540506">
    <property type="component" value="Unassembled WGS sequence"/>
</dbReference>
<comment type="caution">
    <text evidence="3">The sequence shown here is derived from an EMBL/GenBank/DDBJ whole genome shotgun (WGS) entry which is preliminary data.</text>
</comment>
<accession>A0A7W7R955</accession>
<dbReference type="Pfam" id="PF23571">
    <property type="entry name" value="GH3_M"/>
    <property type="match status" value="1"/>
</dbReference>
<dbReference type="RefSeq" id="WP_184944319.1">
    <property type="nucleotide sequence ID" value="NZ_JACHJV010000002.1"/>
</dbReference>
<dbReference type="PANTHER" id="PTHR31901:SF9">
    <property type="entry name" value="GH3 DOMAIN-CONTAINING PROTEIN"/>
    <property type="match status" value="1"/>
</dbReference>
<keyword evidence="4" id="KW-1185">Reference proteome</keyword>
<dbReference type="PANTHER" id="PTHR31901">
    <property type="entry name" value="GH3 DOMAIN-CONTAINING PROTEIN"/>
    <property type="match status" value="1"/>
</dbReference>
<gene>
    <name evidence="3" type="ORF">FHR34_006803</name>
</gene>
<name>A0A7W7R955_KITKI</name>
<dbReference type="AlphaFoldDB" id="A0A7W7R955"/>
<dbReference type="InterPro" id="IPR055378">
    <property type="entry name" value="GH3_C"/>
</dbReference>
<reference evidence="3 4" key="1">
    <citation type="submission" date="2020-08" db="EMBL/GenBank/DDBJ databases">
        <title>Sequencing the genomes of 1000 actinobacteria strains.</title>
        <authorList>
            <person name="Klenk H.-P."/>
        </authorList>
    </citation>
    <scope>NUCLEOTIDE SEQUENCE [LARGE SCALE GENOMIC DNA]</scope>
    <source>
        <strain evidence="3 4">DSM 41654</strain>
    </source>
</reference>
<sequence length="553" mass="62134">MTTEAWQEYWRARRNTFGEECRVARAELLADLRRPERAQQRVLADLVDLSRNSLHWQEQGYGPAANPDAFRRQLPIRRYEDYLPLIEREIHAKGGILACSPVPRWLKTSGTTGTPKRIPYSVHWMEHYRTPALQALWGTYLAHCPELLAHPYATLDTQTTREEPAEFLQGAQYQGVTSRHPLVNSRDWQPPWQQAPWFDLEAPSAHEGRMYHRIRHLLGRRPHFVSAINPSTLISLRDLVAANGERLVRDLCEGTLEGKPWGRPDEAAAHRLAAALRQADFALTDLWPTLTGYTCWTSASTRLYQGKLDAIFPGVAQLAFMSCGSEGVTAIPVDDTLHSQPLAVNQGFFEFVPAEVPLGERLAAGVQVDTVLFDQVEAGREYHLLMSQANGLHRLWIGDIYHVDRVVDGVPWVHLVRRDGVFHSFTGEKVTEVQVTEALERGFAGLGLDMGLYMCGPRWAEPPGYVALVESRAGGRGVDGELSARVDRQLRTINTEYESKRGSGRLDPIEVITVAPDAISSYVERRRTAGNATQYKYKPFQPDIDFVSAIVGG</sequence>
<organism evidence="3 4">
    <name type="scientific">Kitasatospora kifunensis</name>
    <name type="common">Streptomyces kifunensis</name>
    <dbReference type="NCBI Taxonomy" id="58351"/>
    <lineage>
        <taxon>Bacteria</taxon>
        <taxon>Bacillati</taxon>
        <taxon>Actinomycetota</taxon>
        <taxon>Actinomycetes</taxon>
        <taxon>Kitasatosporales</taxon>
        <taxon>Streptomycetaceae</taxon>
        <taxon>Kitasatospora</taxon>
    </lineage>
</organism>
<dbReference type="InterPro" id="IPR055377">
    <property type="entry name" value="GH3_M"/>
</dbReference>
<protein>
    <recommendedName>
        <fullName evidence="5">GH3 auxin-responsive promoter</fullName>
    </recommendedName>
</protein>
<dbReference type="Pfam" id="PF03321">
    <property type="entry name" value="GH3"/>
    <property type="match status" value="1"/>
</dbReference>
<feature type="domain" description="GH3 middle" evidence="1">
    <location>
        <begin position="342"/>
        <end position="418"/>
    </location>
</feature>
<dbReference type="EMBL" id="JACHJV010000002">
    <property type="protein sequence ID" value="MBB4927708.1"/>
    <property type="molecule type" value="Genomic_DNA"/>
</dbReference>
<evidence type="ECO:0008006" key="5">
    <source>
        <dbReference type="Google" id="ProtNLM"/>
    </source>
</evidence>
<dbReference type="InterPro" id="IPR004993">
    <property type="entry name" value="GH3"/>
</dbReference>
<feature type="domain" description="GH3 C-terminal" evidence="2">
    <location>
        <begin position="435"/>
        <end position="538"/>
    </location>
</feature>
<dbReference type="GO" id="GO:0005737">
    <property type="term" value="C:cytoplasm"/>
    <property type="evidence" value="ECO:0007669"/>
    <property type="project" value="TreeGrafter"/>
</dbReference>
<dbReference type="GO" id="GO:0016881">
    <property type="term" value="F:acid-amino acid ligase activity"/>
    <property type="evidence" value="ECO:0007669"/>
    <property type="project" value="TreeGrafter"/>
</dbReference>
<evidence type="ECO:0000313" key="4">
    <source>
        <dbReference type="Proteomes" id="UP000540506"/>
    </source>
</evidence>
<evidence type="ECO:0000313" key="3">
    <source>
        <dbReference type="EMBL" id="MBB4927708.1"/>
    </source>
</evidence>